<evidence type="ECO:0000256" key="5">
    <source>
        <dbReference type="SAM" id="Phobius"/>
    </source>
</evidence>
<keyword evidence="3 5" id="KW-1133">Transmembrane helix</keyword>
<keyword evidence="2 5" id="KW-0812">Transmembrane</keyword>
<feature type="transmembrane region" description="Helical" evidence="5">
    <location>
        <begin position="381"/>
        <end position="410"/>
    </location>
</feature>
<dbReference type="Pfam" id="PF13515">
    <property type="entry name" value="FUSC_2"/>
    <property type="match status" value="1"/>
</dbReference>
<gene>
    <name evidence="7" type="ORF">SAMN05216550_107109</name>
</gene>
<comment type="caution">
    <text evidence="7">The sequence shown here is derived from an EMBL/GenBank/DDBJ whole genome shotgun (WGS) entry which is preliminary data.</text>
</comment>
<reference evidence="7 8" key="1">
    <citation type="submission" date="2016-10" db="EMBL/GenBank/DDBJ databases">
        <authorList>
            <person name="Varghese N."/>
            <person name="Submissions S."/>
        </authorList>
    </citation>
    <scope>NUCLEOTIDE SEQUENCE [LARGE SCALE GENOMIC DNA]</scope>
    <source>
        <strain evidence="7 8">LMG 22274</strain>
    </source>
</reference>
<organism evidence="7 8">
    <name type="scientific">Paraburkholderia tropica</name>
    <dbReference type="NCBI Taxonomy" id="92647"/>
    <lineage>
        <taxon>Bacteria</taxon>
        <taxon>Pseudomonadati</taxon>
        <taxon>Pseudomonadota</taxon>
        <taxon>Betaproteobacteria</taxon>
        <taxon>Burkholderiales</taxon>
        <taxon>Burkholderiaceae</taxon>
        <taxon>Paraburkholderia</taxon>
    </lineage>
</organism>
<feature type="transmembrane region" description="Helical" evidence="5">
    <location>
        <begin position="493"/>
        <end position="515"/>
    </location>
</feature>
<feature type="transmembrane region" description="Helical" evidence="5">
    <location>
        <begin position="430"/>
        <end position="453"/>
    </location>
</feature>
<feature type="transmembrane region" description="Helical" evidence="5">
    <location>
        <begin position="161"/>
        <end position="181"/>
    </location>
</feature>
<evidence type="ECO:0000256" key="2">
    <source>
        <dbReference type="ARBA" id="ARBA00022692"/>
    </source>
</evidence>
<feature type="transmembrane region" description="Helical" evidence="5">
    <location>
        <begin position="82"/>
        <end position="101"/>
    </location>
</feature>
<name>A0AAQ1JU72_9BURK</name>
<keyword evidence="4 5" id="KW-0472">Membrane</keyword>
<dbReference type="InterPro" id="IPR049453">
    <property type="entry name" value="Memb_transporter_dom"/>
</dbReference>
<evidence type="ECO:0000256" key="4">
    <source>
        <dbReference type="ARBA" id="ARBA00023136"/>
    </source>
</evidence>
<feature type="transmembrane region" description="Helical" evidence="5">
    <location>
        <begin position="465"/>
        <end position="487"/>
    </location>
</feature>
<dbReference type="Proteomes" id="UP000183529">
    <property type="component" value="Unassembled WGS sequence"/>
</dbReference>
<proteinExistence type="predicted"/>
<evidence type="ECO:0000256" key="1">
    <source>
        <dbReference type="ARBA" id="ARBA00004141"/>
    </source>
</evidence>
<dbReference type="GO" id="GO:0016020">
    <property type="term" value="C:membrane"/>
    <property type="evidence" value="ECO:0007669"/>
    <property type="project" value="UniProtKB-SubCell"/>
</dbReference>
<dbReference type="AlphaFoldDB" id="A0AAQ1JU72"/>
<feature type="transmembrane region" description="Helical" evidence="5">
    <location>
        <begin position="137"/>
        <end position="155"/>
    </location>
</feature>
<sequence>MDNLARLVSTVSRRTFRAEGHVFAVTPERVGLAEGVRAAVAMAPMLIAALLLARPEVALGAVAAFWNCLCDPQGEKSDRLKTMGTFTVLGVVVLPLAAYLASWGYPASLATLFALVFLCGLTRSYNASLGPMPTQAGLIASLAVVIGIALARPWAGALELGGYFLIGSLWTMLFCVFLWPIPFRQSGNLTLATIFGRLEVMAGFLQERNSLPGTEIAGWEGFDTVHRRGVRMSIERGRALAALDTCNGSRLGAFIDAAGRIFSALIAFGHARRMSEVPMDARSRSLLQGLQQLLATLGAHALLDRPLPEAVVAQSKALLHQCAGQEDGEARALTFAMSAIVRLADGATAPVEAAAAAAAAAAAGQGSRGIAPLVWRHALRVAVATVLAFVIGTRLNVALAYWGALAAIIVTQPISANTWLRVLERASGSLIGGVIAAGLLATLAGPGAMVFAILPLAAAAIASRLVSYGLFVVFLCPMFMLISDFIHPAGGLIAARFVNEVIGAVVGVAASFLLWPERGSDALAAATSAAISANMKFASEALRQRSGSAATLDRLQREAGLASTRLEAARERMLLEGRWRSASLERLREVIVALRSVCGAAAVLEVLREGEPSALDRQRADGYEAMTAQLLQALASRTTWPVSAAQPAVAANDDLGQAIRSFATAVNAYASGQA</sequence>
<evidence type="ECO:0000313" key="8">
    <source>
        <dbReference type="Proteomes" id="UP000183529"/>
    </source>
</evidence>
<comment type="subcellular location">
    <subcellularLocation>
        <location evidence="1">Membrane</location>
        <topology evidence="1">Multi-pass membrane protein</topology>
    </subcellularLocation>
</comment>
<feature type="domain" description="Integral membrane bound transporter" evidence="6">
    <location>
        <begin position="387"/>
        <end position="509"/>
    </location>
</feature>
<dbReference type="RefSeq" id="WP_080180516.1">
    <property type="nucleotide sequence ID" value="NZ_CADFGN010000008.1"/>
</dbReference>
<evidence type="ECO:0000313" key="7">
    <source>
        <dbReference type="EMBL" id="SEJ67383.1"/>
    </source>
</evidence>
<accession>A0AAQ1JU72</accession>
<protein>
    <submittedName>
        <fullName evidence="7">Uncharacterized membrane protein YccC</fullName>
    </submittedName>
</protein>
<evidence type="ECO:0000256" key="3">
    <source>
        <dbReference type="ARBA" id="ARBA00022989"/>
    </source>
</evidence>
<dbReference type="EMBL" id="FNZM01000007">
    <property type="protein sequence ID" value="SEJ67383.1"/>
    <property type="molecule type" value="Genomic_DNA"/>
</dbReference>
<evidence type="ECO:0000259" key="6">
    <source>
        <dbReference type="Pfam" id="PF13515"/>
    </source>
</evidence>